<evidence type="ECO:0000256" key="2">
    <source>
        <dbReference type="ARBA" id="ARBA00008000"/>
    </source>
</evidence>
<dbReference type="InterPro" id="IPR016171">
    <property type="entry name" value="Vanillyl_alc_oxidase_C-sub2"/>
</dbReference>
<dbReference type="SUPFAM" id="SSF55103">
    <property type="entry name" value="FAD-linked oxidases, C-terminal domain"/>
    <property type="match status" value="1"/>
</dbReference>
<dbReference type="Gene3D" id="3.30.70.2740">
    <property type="match status" value="1"/>
</dbReference>
<accession>F5R838</accession>
<evidence type="ECO:0000256" key="1">
    <source>
        <dbReference type="ARBA" id="ARBA00001974"/>
    </source>
</evidence>
<dbReference type="eggNOG" id="COG0277">
    <property type="taxonomic scope" value="Bacteria"/>
</dbReference>
<dbReference type="PANTHER" id="PTHR43716:SF2">
    <property type="entry name" value="BLL6224 PROTEIN"/>
    <property type="match status" value="1"/>
</dbReference>
<dbReference type="InterPro" id="IPR016164">
    <property type="entry name" value="FAD-linked_Oxase-like_C"/>
</dbReference>
<feature type="domain" description="FAD-binding PCMH-type" evidence="5">
    <location>
        <begin position="40"/>
        <end position="221"/>
    </location>
</feature>
<dbReference type="PROSITE" id="PS51387">
    <property type="entry name" value="FAD_PCMH"/>
    <property type="match status" value="1"/>
</dbReference>
<dbReference type="RefSeq" id="WP_008058433.1">
    <property type="nucleotide sequence ID" value="NZ_AFHG01000029.1"/>
</dbReference>
<dbReference type="InterPro" id="IPR016166">
    <property type="entry name" value="FAD-bd_PCMH"/>
</dbReference>
<evidence type="ECO:0000313" key="6">
    <source>
        <dbReference type="EMBL" id="EGK73296.1"/>
    </source>
</evidence>
<dbReference type="InterPro" id="IPR006094">
    <property type="entry name" value="Oxid_FAD_bind_N"/>
</dbReference>
<reference evidence="6 7" key="1">
    <citation type="journal article" date="2011" name="J. Bacteriol.">
        <title>Genome sequence of Methyloversatilis universalis FAM5T, a methylotrophic representative of the order Rhodocyclales.</title>
        <authorList>
            <person name="Kittichotirat W."/>
            <person name="Good N.M."/>
            <person name="Hall R."/>
            <person name="Bringel F."/>
            <person name="Lajus A."/>
            <person name="Medigue C."/>
            <person name="Smalley N.E."/>
            <person name="Beck D."/>
            <person name="Bumgarner R."/>
            <person name="Vuilleumier S."/>
            <person name="Kalyuzhnaya M.G."/>
        </authorList>
    </citation>
    <scope>NUCLEOTIDE SEQUENCE [LARGE SCALE GENOMIC DNA]</scope>
    <source>
        <strain evidence="7">ATCC BAA-1314 / JCM 13912 / FAM5</strain>
    </source>
</reference>
<dbReference type="SUPFAM" id="SSF56176">
    <property type="entry name" value="FAD-binding/transporter-associated domain-like"/>
    <property type="match status" value="1"/>
</dbReference>
<comment type="similarity">
    <text evidence="2">Belongs to the FAD-binding oxidoreductase/transferase type 4 family.</text>
</comment>
<protein>
    <submittedName>
        <fullName evidence="6">Glycolate oxidase subunit GlcD</fullName>
    </submittedName>
</protein>
<dbReference type="InterPro" id="IPR004113">
    <property type="entry name" value="FAD-bd_oxidored_4_C"/>
</dbReference>
<evidence type="ECO:0000256" key="4">
    <source>
        <dbReference type="ARBA" id="ARBA00022827"/>
    </source>
</evidence>
<dbReference type="InterPro" id="IPR036318">
    <property type="entry name" value="FAD-bd_PCMH-like_sf"/>
</dbReference>
<dbReference type="Gene3D" id="1.10.45.10">
    <property type="entry name" value="Vanillyl-alcohol Oxidase, Chain A, domain 4"/>
    <property type="match status" value="1"/>
</dbReference>
<keyword evidence="4" id="KW-0274">FAD</keyword>
<dbReference type="OrthoDB" id="8522822at2"/>
<gene>
    <name evidence="6" type="ORF">METUNv1_00469</name>
</gene>
<dbReference type="Pfam" id="PF01565">
    <property type="entry name" value="FAD_binding_4"/>
    <property type="match status" value="1"/>
</dbReference>
<dbReference type="InterPro" id="IPR016167">
    <property type="entry name" value="FAD-bd_PCMH_sub1"/>
</dbReference>
<comment type="caution">
    <text evidence="6">The sequence shown here is derived from an EMBL/GenBank/DDBJ whole genome shotgun (WGS) entry which is preliminary data.</text>
</comment>
<dbReference type="Gene3D" id="3.30.465.10">
    <property type="match status" value="1"/>
</dbReference>
<dbReference type="InterPro" id="IPR051264">
    <property type="entry name" value="FAD-oxidored/transferase_4"/>
</dbReference>
<dbReference type="STRING" id="1000565.METUNv1_00469"/>
<dbReference type="GO" id="GO:0003824">
    <property type="term" value="F:catalytic activity"/>
    <property type="evidence" value="ECO:0007669"/>
    <property type="project" value="InterPro"/>
</dbReference>
<dbReference type="Proteomes" id="UP000005019">
    <property type="component" value="Unassembled WGS sequence"/>
</dbReference>
<name>F5R838_METUF</name>
<dbReference type="Gene3D" id="3.30.43.10">
    <property type="entry name" value="Uridine Diphospho-n-acetylenolpyruvylglucosamine Reductase, domain 2"/>
    <property type="match status" value="1"/>
</dbReference>
<dbReference type="AlphaFoldDB" id="F5R838"/>
<dbReference type="Gene3D" id="3.30.70.2190">
    <property type="match status" value="1"/>
</dbReference>
<dbReference type="InterPro" id="IPR016169">
    <property type="entry name" value="FAD-bd_PCMH_sub2"/>
</dbReference>
<sequence length="476" mass="50296">MESGLIDSALARFRAVLGDACVLTDAADTTPHFTDWRGRYSGEALCVVRPGTVDELVQVVHICNEARLPMVPQGGNTGLCGGATPHAGRREVLVSLSRLDRVRAIDPDNASITVEAGCTLAAVQQAARDAGLLFPLSLASEGSCQIGGNLSTNAGGVHVLRHGNARDQVLGLEVVLPDGRLWDGLRALRKDNTGYDLKHLFIGAEGTLGFITAAVLKLAPQPTDTALAWVALDGPQRAIDLLHRLQAGAGDALNAFEVVGRTALEMVLQHIPGARDPLSVPAPWYALVELAGSGDRISDRLEALLAACMASGTVRDAVIAQDGAQALALWSLRENISEAQRIEGFSVKHDISVPVGAIPQFLEVAGERLEAELPGVRIVAFGHAGDGNLHYNLSFSDASDNARLVADAQVANAVVYEAVRALNGSISAEHGIGQLKRALLGECKSVVEMDMMRAIKRAFDPHALMNPGKVLPEYGE</sequence>
<proteinExistence type="inferred from homology"/>
<comment type="cofactor">
    <cofactor evidence="1">
        <name>FAD</name>
        <dbReference type="ChEBI" id="CHEBI:57692"/>
    </cofactor>
</comment>
<organism evidence="6 7">
    <name type="scientific">Methyloversatilis universalis (strain ATCC BAA-1314 / DSM 25237 / JCM 13912 / CCUG 52030 / FAM5)</name>
    <dbReference type="NCBI Taxonomy" id="1000565"/>
    <lineage>
        <taxon>Bacteria</taxon>
        <taxon>Pseudomonadati</taxon>
        <taxon>Pseudomonadota</taxon>
        <taxon>Betaproteobacteria</taxon>
        <taxon>Nitrosomonadales</taxon>
        <taxon>Sterolibacteriaceae</taxon>
        <taxon>Methyloversatilis</taxon>
    </lineage>
</organism>
<dbReference type="FunFam" id="1.10.45.10:FF:000001">
    <property type="entry name" value="D-lactate dehydrogenase mitochondrial"/>
    <property type="match status" value="1"/>
</dbReference>
<keyword evidence="7" id="KW-1185">Reference proteome</keyword>
<dbReference type="Pfam" id="PF02913">
    <property type="entry name" value="FAD-oxidase_C"/>
    <property type="match status" value="1"/>
</dbReference>
<dbReference type="GO" id="GO:0022904">
    <property type="term" value="P:respiratory electron transport chain"/>
    <property type="evidence" value="ECO:0007669"/>
    <property type="project" value="TreeGrafter"/>
</dbReference>
<evidence type="ECO:0000259" key="5">
    <source>
        <dbReference type="PROSITE" id="PS51387"/>
    </source>
</evidence>
<dbReference type="PANTHER" id="PTHR43716">
    <property type="entry name" value="D-2-HYDROXYGLUTARATE DEHYDROGENASE, MITOCHONDRIAL"/>
    <property type="match status" value="1"/>
</dbReference>
<dbReference type="GO" id="GO:0071949">
    <property type="term" value="F:FAD binding"/>
    <property type="evidence" value="ECO:0007669"/>
    <property type="project" value="InterPro"/>
</dbReference>
<dbReference type="EMBL" id="AFHG01000029">
    <property type="protein sequence ID" value="EGK73296.1"/>
    <property type="molecule type" value="Genomic_DNA"/>
</dbReference>
<keyword evidence="3" id="KW-0285">Flavoprotein</keyword>
<evidence type="ECO:0000256" key="3">
    <source>
        <dbReference type="ARBA" id="ARBA00022630"/>
    </source>
</evidence>
<evidence type="ECO:0000313" key="7">
    <source>
        <dbReference type="Proteomes" id="UP000005019"/>
    </source>
</evidence>